<gene>
    <name evidence="26" type="ORF">B0A49_06948</name>
</gene>
<keyword evidence="14" id="KW-0479">Metal-binding</keyword>
<dbReference type="GO" id="GO:0003848">
    <property type="term" value="F:2-amino-4-hydroxy-6-hydroxymethyldihydropteridine diphosphokinase activity"/>
    <property type="evidence" value="ECO:0007669"/>
    <property type="project" value="UniProtKB-EC"/>
</dbReference>
<dbReference type="PROSITE" id="PS00793">
    <property type="entry name" value="DHPS_2"/>
    <property type="match status" value="1"/>
</dbReference>
<dbReference type="Gene3D" id="3.30.70.560">
    <property type="entry name" value="7,8-Dihydro-6-hydroxymethylpterin-pyrophosphokinase HPPK"/>
    <property type="match status" value="1"/>
</dbReference>
<evidence type="ECO:0000256" key="20">
    <source>
        <dbReference type="ARBA" id="ARBA00023268"/>
    </source>
</evidence>
<dbReference type="Proteomes" id="UP000308768">
    <property type="component" value="Unassembled WGS sequence"/>
</dbReference>
<dbReference type="UniPathway" id="UPA00077">
    <property type="reaction ID" value="UER00155"/>
</dbReference>
<dbReference type="PANTHER" id="PTHR20941:SF1">
    <property type="entry name" value="FOLIC ACID SYNTHESIS PROTEIN FOL1"/>
    <property type="match status" value="1"/>
</dbReference>
<dbReference type="PROSITE" id="PS50972">
    <property type="entry name" value="PTERIN_BINDING"/>
    <property type="match status" value="1"/>
</dbReference>
<dbReference type="Pfam" id="PF01288">
    <property type="entry name" value="HPPK"/>
    <property type="match status" value="1"/>
</dbReference>
<comment type="catalytic activity">
    <reaction evidence="1">
        <text>(7,8-dihydropterin-6-yl)methyl diphosphate + 4-aminobenzoate = 7,8-dihydropteroate + diphosphate</text>
        <dbReference type="Rhea" id="RHEA:19949"/>
        <dbReference type="ChEBI" id="CHEBI:17836"/>
        <dbReference type="ChEBI" id="CHEBI:17839"/>
        <dbReference type="ChEBI" id="CHEBI:33019"/>
        <dbReference type="ChEBI" id="CHEBI:72950"/>
        <dbReference type="EC" id="2.5.1.15"/>
    </reaction>
</comment>
<dbReference type="FunFam" id="3.20.20.20:FF:000006">
    <property type="entry name" value="Dihydropteroate synthase"/>
    <property type="match status" value="1"/>
</dbReference>
<keyword evidence="19" id="KW-0289">Folate biosynthesis</keyword>
<dbReference type="EC" id="2.7.6.3" evidence="12"/>
<protein>
    <recommendedName>
        <fullName evidence="23">Folic acid synthesis protein FOL1</fullName>
        <ecNumber evidence="10">2.5.1.15</ecNumber>
        <ecNumber evidence="12">2.7.6.3</ecNumber>
        <ecNumber evidence="11">4.1.2.25</ecNumber>
    </recommendedName>
    <alternativeName>
        <fullName evidence="24">Folic acid synthesis protein fol1</fullName>
    </alternativeName>
</protein>
<evidence type="ECO:0000256" key="2">
    <source>
        <dbReference type="ARBA" id="ARBA00000198"/>
    </source>
</evidence>
<dbReference type="CDD" id="cd00739">
    <property type="entry name" value="DHPS"/>
    <property type="match status" value="1"/>
</dbReference>
<dbReference type="InterPro" id="IPR035907">
    <property type="entry name" value="Hppk_sf"/>
</dbReference>
<dbReference type="GO" id="GO:0005524">
    <property type="term" value="F:ATP binding"/>
    <property type="evidence" value="ECO:0007669"/>
    <property type="project" value="UniProtKB-KW"/>
</dbReference>
<evidence type="ECO:0000313" key="26">
    <source>
        <dbReference type="EMBL" id="TKA76193.1"/>
    </source>
</evidence>
<comment type="similarity">
    <text evidence="8">In the N-terminal section; belongs to the DHNA family.</text>
</comment>
<dbReference type="EMBL" id="NAJN01000250">
    <property type="protein sequence ID" value="TKA76193.1"/>
    <property type="molecule type" value="Genomic_DNA"/>
</dbReference>
<comment type="pathway">
    <text evidence="5">Cofactor biosynthesis; tetrahydrofolate biosynthesis; 7,8-dihydrofolate from 2-amino-4-hydroxy-6-hydroxymethyl-7,8-dihydropteridine diphosphate and 4-aminobenzoate: step 1/2.</text>
</comment>
<dbReference type="InterPro" id="IPR000489">
    <property type="entry name" value="Pterin-binding_dom"/>
</dbReference>
<dbReference type="STRING" id="331657.A0A4U0XLE1"/>
<evidence type="ECO:0000256" key="22">
    <source>
        <dbReference type="ARBA" id="ARBA00061548"/>
    </source>
</evidence>
<keyword evidence="17" id="KW-0067">ATP-binding</keyword>
<evidence type="ECO:0000256" key="1">
    <source>
        <dbReference type="ARBA" id="ARBA00000012"/>
    </source>
</evidence>
<evidence type="ECO:0000256" key="19">
    <source>
        <dbReference type="ARBA" id="ARBA00022909"/>
    </source>
</evidence>
<proteinExistence type="inferred from homology"/>
<keyword evidence="18" id="KW-0460">Magnesium</keyword>
<dbReference type="GO" id="GO:0004150">
    <property type="term" value="F:dihydroneopterin aldolase activity"/>
    <property type="evidence" value="ECO:0007669"/>
    <property type="project" value="UniProtKB-EC"/>
</dbReference>
<keyword evidence="27" id="KW-1185">Reference proteome</keyword>
<dbReference type="OrthoDB" id="615426at2759"/>
<comment type="cofactor">
    <cofactor evidence="4">
        <name>Mg(2+)</name>
        <dbReference type="ChEBI" id="CHEBI:18420"/>
    </cofactor>
</comment>
<comment type="pathway">
    <text evidence="7">Cofactor biosynthesis; tetrahydrofolate biosynthesis; 2-amino-4-hydroxy-6-hydroxymethyl-7,8-dihydropteridine diphosphate from 7,8-dihydroneopterin triphosphate: step 4/4.</text>
</comment>
<dbReference type="PANTHER" id="PTHR20941">
    <property type="entry name" value="FOLATE SYNTHESIS PROTEINS"/>
    <property type="match status" value="1"/>
</dbReference>
<reference evidence="26 27" key="1">
    <citation type="submission" date="2017-03" db="EMBL/GenBank/DDBJ databases">
        <title>Genomes of endolithic fungi from Antarctica.</title>
        <authorList>
            <person name="Coleine C."/>
            <person name="Masonjones S."/>
            <person name="Stajich J.E."/>
        </authorList>
    </citation>
    <scope>NUCLEOTIDE SEQUENCE [LARGE SCALE GENOMIC DNA]</scope>
    <source>
        <strain evidence="26 27">CCFEE 5187</strain>
    </source>
</reference>
<evidence type="ECO:0000256" key="11">
    <source>
        <dbReference type="ARBA" id="ARBA00013043"/>
    </source>
</evidence>
<dbReference type="PROSITE" id="PS00794">
    <property type="entry name" value="HPPK"/>
    <property type="match status" value="1"/>
</dbReference>
<evidence type="ECO:0000256" key="5">
    <source>
        <dbReference type="ARBA" id="ARBA00004763"/>
    </source>
</evidence>
<dbReference type="GO" id="GO:0005740">
    <property type="term" value="C:mitochondrial envelope"/>
    <property type="evidence" value="ECO:0007669"/>
    <property type="project" value="TreeGrafter"/>
</dbReference>
<evidence type="ECO:0000256" key="18">
    <source>
        <dbReference type="ARBA" id="ARBA00022842"/>
    </source>
</evidence>
<evidence type="ECO:0000256" key="14">
    <source>
        <dbReference type="ARBA" id="ARBA00022723"/>
    </source>
</evidence>
<evidence type="ECO:0000256" key="21">
    <source>
        <dbReference type="ARBA" id="ARBA00058009"/>
    </source>
</evidence>
<evidence type="ECO:0000313" key="27">
    <source>
        <dbReference type="Proteomes" id="UP000308768"/>
    </source>
</evidence>
<comment type="function">
    <text evidence="21">Catalyzes three sequential steps of tetrahydrofolate biosynthesis.</text>
</comment>
<evidence type="ECO:0000256" key="9">
    <source>
        <dbReference type="ARBA" id="ARBA00009951"/>
    </source>
</evidence>
<dbReference type="InterPro" id="IPR006390">
    <property type="entry name" value="DHP_synth_dom"/>
</dbReference>
<dbReference type="NCBIfam" id="TIGR01496">
    <property type="entry name" value="DHPS"/>
    <property type="match status" value="1"/>
</dbReference>
<evidence type="ECO:0000256" key="12">
    <source>
        <dbReference type="ARBA" id="ARBA00013253"/>
    </source>
</evidence>
<keyword evidence="20" id="KW-0511">Multifunctional enzyme</keyword>
<evidence type="ECO:0000256" key="16">
    <source>
        <dbReference type="ARBA" id="ARBA00022777"/>
    </source>
</evidence>
<dbReference type="SUPFAM" id="SSF51717">
    <property type="entry name" value="Dihydropteroate synthetase-like"/>
    <property type="match status" value="1"/>
</dbReference>
<dbReference type="NCBIfam" id="TIGR01498">
    <property type="entry name" value="folK"/>
    <property type="match status" value="1"/>
</dbReference>
<comment type="similarity">
    <text evidence="9">In the C-terminal section; belongs to the DHPS family.</text>
</comment>
<dbReference type="Pfam" id="PF00809">
    <property type="entry name" value="Pterin_bind"/>
    <property type="match status" value="1"/>
</dbReference>
<name>A0A4U0XLE1_9PEZI</name>
<dbReference type="InterPro" id="IPR000550">
    <property type="entry name" value="Hppk"/>
</dbReference>
<dbReference type="GO" id="GO:0046654">
    <property type="term" value="P:tetrahydrofolate biosynthetic process"/>
    <property type="evidence" value="ECO:0007669"/>
    <property type="project" value="UniProtKB-UniPathway"/>
</dbReference>
<evidence type="ECO:0000256" key="24">
    <source>
        <dbReference type="ARBA" id="ARBA00068111"/>
    </source>
</evidence>
<evidence type="ECO:0000256" key="13">
    <source>
        <dbReference type="ARBA" id="ARBA00022679"/>
    </source>
</evidence>
<evidence type="ECO:0000256" key="3">
    <source>
        <dbReference type="ARBA" id="ARBA00001353"/>
    </source>
</evidence>
<dbReference type="GO" id="GO:0016301">
    <property type="term" value="F:kinase activity"/>
    <property type="evidence" value="ECO:0007669"/>
    <property type="project" value="UniProtKB-KW"/>
</dbReference>
<keyword evidence="13" id="KW-0808">Transferase</keyword>
<keyword evidence="16" id="KW-0418">Kinase</keyword>
<dbReference type="InterPro" id="IPR045031">
    <property type="entry name" value="DHP_synth-like"/>
</dbReference>
<sequence>MAHLPEINILRTSGLWETKAMYVENQNNFVNGACEIETTLSPTELLDKLQGIEKMLGRLKTIDKGPRNIDLDILLYDDENINLNRLKVPHPLMLEREFVLRPLCELIPQASLPTPHDPLSLHDHLSRLPRATSPISTLTPIAPSLPPLSALNSQRRTHVMSILNLTPDSFSDGGLHLPSASALSSSSHLAALKATILAHIAAGATILDVGGQSSRPNAPDVSADEEAARVVPVVRLIRSLPEAAGVTVSVDTYRASVAAAAVNAGADIVNDISAGLLDPDMLPTVARLGCTVCLMHMRGTPATMTSRENCTYPHGVIPTVASELLSRIAVAEAAGVRRWRIILDPGIGFAKTQSQNLELLRRFGELRNSEGLRGLPWLVGTSRKGFIGRVTGEAEARDRTWGTAVTVAAAVQGGADVVRVHDVAEMVKVCKMGDAIWRA</sequence>
<dbReference type="GO" id="GO:0004156">
    <property type="term" value="F:dihydropteroate synthase activity"/>
    <property type="evidence" value="ECO:0007669"/>
    <property type="project" value="UniProtKB-EC"/>
</dbReference>
<comment type="similarity">
    <text evidence="22">In the central section; belongs to the HPPK family.</text>
</comment>
<feature type="domain" description="Pterin-binding" evidence="25">
    <location>
        <begin position="157"/>
        <end position="431"/>
    </location>
</feature>
<evidence type="ECO:0000256" key="6">
    <source>
        <dbReference type="ARBA" id="ARBA00005013"/>
    </source>
</evidence>
<dbReference type="InterPro" id="IPR011005">
    <property type="entry name" value="Dihydropteroate_synth-like_sf"/>
</dbReference>
<evidence type="ECO:0000256" key="23">
    <source>
        <dbReference type="ARBA" id="ARBA00067568"/>
    </source>
</evidence>
<evidence type="ECO:0000256" key="8">
    <source>
        <dbReference type="ARBA" id="ARBA00009640"/>
    </source>
</evidence>
<keyword evidence="15" id="KW-0547">Nucleotide-binding</keyword>
<dbReference type="Gene3D" id="3.20.20.20">
    <property type="entry name" value="Dihydropteroate synthase-like"/>
    <property type="match status" value="1"/>
</dbReference>
<evidence type="ECO:0000256" key="4">
    <source>
        <dbReference type="ARBA" id="ARBA00001946"/>
    </source>
</evidence>
<dbReference type="SUPFAM" id="SSF55083">
    <property type="entry name" value="6-hydroxymethyl-7,8-dihydropterin pyrophosphokinase, HPPK"/>
    <property type="match status" value="1"/>
</dbReference>
<dbReference type="CDD" id="cd00483">
    <property type="entry name" value="HPPK"/>
    <property type="match status" value="1"/>
</dbReference>
<dbReference type="GO" id="GO:0046872">
    <property type="term" value="F:metal ion binding"/>
    <property type="evidence" value="ECO:0007669"/>
    <property type="project" value="UniProtKB-KW"/>
</dbReference>
<evidence type="ECO:0000256" key="7">
    <source>
        <dbReference type="ARBA" id="ARBA00005051"/>
    </source>
</evidence>
<comment type="catalytic activity">
    <reaction evidence="3">
        <text>7,8-dihydroneopterin = 6-hydroxymethyl-7,8-dihydropterin + glycolaldehyde</text>
        <dbReference type="Rhea" id="RHEA:10540"/>
        <dbReference type="ChEBI" id="CHEBI:17001"/>
        <dbReference type="ChEBI" id="CHEBI:17071"/>
        <dbReference type="ChEBI" id="CHEBI:44841"/>
        <dbReference type="EC" id="4.1.2.25"/>
    </reaction>
</comment>
<dbReference type="AlphaFoldDB" id="A0A4U0XLE1"/>
<comment type="catalytic activity">
    <reaction evidence="2">
        <text>6-hydroxymethyl-7,8-dihydropterin + ATP = (7,8-dihydropterin-6-yl)methyl diphosphate + AMP + H(+)</text>
        <dbReference type="Rhea" id="RHEA:11412"/>
        <dbReference type="ChEBI" id="CHEBI:15378"/>
        <dbReference type="ChEBI" id="CHEBI:30616"/>
        <dbReference type="ChEBI" id="CHEBI:44841"/>
        <dbReference type="ChEBI" id="CHEBI:72950"/>
        <dbReference type="ChEBI" id="CHEBI:456215"/>
        <dbReference type="EC" id="2.7.6.3"/>
    </reaction>
</comment>
<dbReference type="EC" id="4.1.2.25" evidence="11"/>
<evidence type="ECO:0000256" key="15">
    <source>
        <dbReference type="ARBA" id="ARBA00022741"/>
    </source>
</evidence>
<dbReference type="GO" id="GO:0046656">
    <property type="term" value="P:folic acid biosynthetic process"/>
    <property type="evidence" value="ECO:0007669"/>
    <property type="project" value="UniProtKB-KW"/>
</dbReference>
<evidence type="ECO:0000259" key="25">
    <source>
        <dbReference type="PROSITE" id="PS50972"/>
    </source>
</evidence>
<evidence type="ECO:0000256" key="10">
    <source>
        <dbReference type="ARBA" id="ARBA00012458"/>
    </source>
</evidence>
<comment type="pathway">
    <text evidence="6">Cofactor biosynthesis; tetrahydrofolate biosynthesis; 2-amino-4-hydroxy-6-hydroxymethyl-7,8-dihydropteridine diphosphate from 7,8-dihydroneopterin triphosphate: step 3/4.</text>
</comment>
<comment type="caution">
    <text evidence="26">The sequence shown here is derived from an EMBL/GenBank/DDBJ whole genome shotgun (WGS) entry which is preliminary data.</text>
</comment>
<accession>A0A4U0XLE1</accession>
<organism evidence="26 27">
    <name type="scientific">Cryomyces minteri</name>
    <dbReference type="NCBI Taxonomy" id="331657"/>
    <lineage>
        <taxon>Eukaryota</taxon>
        <taxon>Fungi</taxon>
        <taxon>Dikarya</taxon>
        <taxon>Ascomycota</taxon>
        <taxon>Pezizomycotina</taxon>
        <taxon>Dothideomycetes</taxon>
        <taxon>Dothideomycetes incertae sedis</taxon>
        <taxon>Cryomyces</taxon>
    </lineage>
</organism>
<evidence type="ECO:0000256" key="17">
    <source>
        <dbReference type="ARBA" id="ARBA00022840"/>
    </source>
</evidence>
<dbReference type="EC" id="2.5.1.15" evidence="10"/>